<dbReference type="RefSeq" id="WP_057836612.1">
    <property type="nucleotide sequence ID" value="NZ_LLXZ01000109.1"/>
</dbReference>
<dbReference type="AlphaFoldDB" id="A0A0R3LG02"/>
<gene>
    <name evidence="2" type="ORF">CQ12_40830</name>
</gene>
<evidence type="ECO:0000313" key="2">
    <source>
        <dbReference type="EMBL" id="KRR06743.1"/>
    </source>
</evidence>
<evidence type="ECO:0000259" key="1">
    <source>
        <dbReference type="Pfam" id="PF21834"/>
    </source>
</evidence>
<keyword evidence="3" id="KW-1185">Reference proteome</keyword>
<dbReference type="InterPro" id="IPR054189">
    <property type="entry name" value="DUF6894"/>
</dbReference>
<comment type="caution">
    <text evidence="2">The sequence shown here is derived from an EMBL/GenBank/DDBJ whole genome shotgun (WGS) entry which is preliminary data.</text>
</comment>
<reference evidence="2 3" key="1">
    <citation type="submission" date="2014-03" db="EMBL/GenBank/DDBJ databases">
        <title>Bradyrhizobium valentinum sp. nov., isolated from effective nodules of Lupinus mariae-josephae, a lupine endemic of basic-lime soils in Eastern Spain.</title>
        <authorList>
            <person name="Duran D."/>
            <person name="Rey L."/>
            <person name="Navarro A."/>
            <person name="Busquets A."/>
            <person name="Imperial J."/>
            <person name="Ruiz-Argueso T."/>
        </authorList>
    </citation>
    <scope>NUCLEOTIDE SEQUENCE [LARGE SCALE GENOMIC DNA]</scope>
    <source>
        <strain evidence="2 3">PAC68</strain>
    </source>
</reference>
<proteinExistence type="predicted"/>
<dbReference type="OrthoDB" id="8094360at2"/>
<evidence type="ECO:0000313" key="3">
    <source>
        <dbReference type="Proteomes" id="UP000050863"/>
    </source>
</evidence>
<dbReference type="EMBL" id="LLXZ01000109">
    <property type="protein sequence ID" value="KRR06743.1"/>
    <property type="molecule type" value="Genomic_DNA"/>
</dbReference>
<feature type="domain" description="DUF6894" evidence="1">
    <location>
        <begin position="3"/>
        <end position="66"/>
    </location>
</feature>
<accession>A0A0R3LG02</accession>
<protein>
    <recommendedName>
        <fullName evidence="1">DUF6894 domain-containing protein</fullName>
    </recommendedName>
</protein>
<sequence length="86" mass="10010">MRHYYFDIRDGDTLQTDDEGRELSSFEAMQEEATLTLAEMALDAMGKRGADHRMSIQVRDDRGSLLKVRWTFEIERLQHSEENSAT</sequence>
<dbReference type="Proteomes" id="UP000050863">
    <property type="component" value="Unassembled WGS sequence"/>
</dbReference>
<name>A0A0R3LG02_9BRAD</name>
<dbReference type="Pfam" id="PF21834">
    <property type="entry name" value="DUF6894"/>
    <property type="match status" value="1"/>
</dbReference>
<organism evidence="2 3">
    <name type="scientific">Bradyrhizobium jicamae</name>
    <dbReference type="NCBI Taxonomy" id="280332"/>
    <lineage>
        <taxon>Bacteria</taxon>
        <taxon>Pseudomonadati</taxon>
        <taxon>Pseudomonadota</taxon>
        <taxon>Alphaproteobacteria</taxon>
        <taxon>Hyphomicrobiales</taxon>
        <taxon>Nitrobacteraceae</taxon>
        <taxon>Bradyrhizobium</taxon>
    </lineage>
</organism>